<evidence type="ECO:0000256" key="1">
    <source>
        <dbReference type="SAM" id="MobiDB-lite"/>
    </source>
</evidence>
<name>A0A286NVM4_9BACT</name>
<feature type="region of interest" description="Disordered" evidence="1">
    <location>
        <begin position="65"/>
        <end position="98"/>
    </location>
</feature>
<accession>A0A286NVM4</accession>
<proteinExistence type="predicted"/>
<sequence>MNTLTKFLAGASFLFALTFAPGAQAQECYAVCDCSKPCNTPCQDGGERSRCGTSGYSCLGQCAKNDPQASVSDKKASDEAAPACGQQQTDQASEEAES</sequence>
<evidence type="ECO:0000313" key="3">
    <source>
        <dbReference type="EMBL" id="ATB51219.1"/>
    </source>
</evidence>
<dbReference type="EMBL" id="CP022203">
    <property type="protein sequence ID" value="ATB51219.1"/>
    <property type="molecule type" value="Genomic_DNA"/>
</dbReference>
<protein>
    <recommendedName>
        <fullName evidence="5">Metallothionein</fullName>
    </recommendedName>
</protein>
<feature type="chain" id="PRO_5013148954" description="Metallothionein" evidence="2">
    <location>
        <begin position="26"/>
        <end position="98"/>
    </location>
</feature>
<evidence type="ECO:0000313" key="4">
    <source>
        <dbReference type="Proteomes" id="UP000217343"/>
    </source>
</evidence>
<organism evidence="3 4">
    <name type="scientific">Corallococcus macrosporus DSM 14697</name>
    <dbReference type="NCBI Taxonomy" id="1189310"/>
    <lineage>
        <taxon>Bacteria</taxon>
        <taxon>Pseudomonadati</taxon>
        <taxon>Myxococcota</taxon>
        <taxon>Myxococcia</taxon>
        <taxon>Myxococcales</taxon>
        <taxon>Cystobacterineae</taxon>
        <taxon>Myxococcaceae</taxon>
        <taxon>Corallococcus</taxon>
    </lineage>
</organism>
<gene>
    <name evidence="3" type="ORF">MYMAC_006877</name>
</gene>
<keyword evidence="4" id="KW-1185">Reference proteome</keyword>
<dbReference type="RefSeq" id="WP_095961184.1">
    <property type="nucleotide sequence ID" value="NZ_CP022203.1"/>
</dbReference>
<dbReference type="KEGG" id="mmas:MYMAC_006877"/>
<evidence type="ECO:0000256" key="2">
    <source>
        <dbReference type="SAM" id="SignalP"/>
    </source>
</evidence>
<keyword evidence="2" id="KW-0732">Signal</keyword>
<dbReference type="OrthoDB" id="9931551at2"/>
<reference evidence="3 4" key="1">
    <citation type="submission" date="2017-06" db="EMBL/GenBank/DDBJ databases">
        <title>Sequencing and comparative analysis of myxobacterial genomes.</title>
        <authorList>
            <person name="Rupp O."/>
            <person name="Goesmann A."/>
            <person name="Sogaard-Andersen L."/>
        </authorList>
    </citation>
    <scope>NUCLEOTIDE SEQUENCE [LARGE SCALE GENOMIC DNA]</scope>
    <source>
        <strain evidence="3 4">DSM 14697</strain>
    </source>
</reference>
<dbReference type="AlphaFoldDB" id="A0A286NVM4"/>
<dbReference type="Proteomes" id="UP000217343">
    <property type="component" value="Chromosome"/>
</dbReference>
<evidence type="ECO:0008006" key="5">
    <source>
        <dbReference type="Google" id="ProtNLM"/>
    </source>
</evidence>
<feature type="signal peptide" evidence="2">
    <location>
        <begin position="1"/>
        <end position="25"/>
    </location>
</feature>